<keyword evidence="2" id="KW-0238">DNA-binding</keyword>
<dbReference type="CDD" id="cd17535">
    <property type="entry name" value="REC_NarL-like"/>
    <property type="match status" value="1"/>
</dbReference>
<dbReference type="InterPro" id="IPR000792">
    <property type="entry name" value="Tscrpt_reg_LuxR_C"/>
</dbReference>
<comment type="caution">
    <text evidence="6">The sequence shown here is derived from an EMBL/GenBank/DDBJ whole genome shotgun (WGS) entry which is preliminary data.</text>
</comment>
<feature type="modified residue" description="4-aspartylphosphate" evidence="3">
    <location>
        <position position="53"/>
    </location>
</feature>
<accession>A0ABW9CWS3</accession>
<proteinExistence type="predicted"/>
<gene>
    <name evidence="6" type="ORF">PQR08_37080</name>
</gene>
<evidence type="ECO:0000313" key="6">
    <source>
        <dbReference type="EMBL" id="MFM0523041.1"/>
    </source>
</evidence>
<dbReference type="InterPro" id="IPR011006">
    <property type="entry name" value="CheY-like_superfamily"/>
</dbReference>
<dbReference type="PANTHER" id="PTHR43214">
    <property type="entry name" value="TWO-COMPONENT RESPONSE REGULATOR"/>
    <property type="match status" value="1"/>
</dbReference>
<dbReference type="InterPro" id="IPR058245">
    <property type="entry name" value="NreC/VraR/RcsB-like_REC"/>
</dbReference>
<dbReference type="PROSITE" id="PS50110">
    <property type="entry name" value="RESPONSE_REGULATORY"/>
    <property type="match status" value="1"/>
</dbReference>
<dbReference type="Gene3D" id="3.40.50.2300">
    <property type="match status" value="1"/>
</dbReference>
<dbReference type="PROSITE" id="PS50043">
    <property type="entry name" value="HTH_LUXR_2"/>
    <property type="match status" value="1"/>
</dbReference>
<name>A0ABW9CWS3_9BURK</name>
<evidence type="ECO:0000259" key="5">
    <source>
        <dbReference type="PROSITE" id="PS50110"/>
    </source>
</evidence>
<dbReference type="EMBL" id="JAQQDB010000068">
    <property type="protein sequence ID" value="MFM0523041.1"/>
    <property type="molecule type" value="Genomic_DNA"/>
</dbReference>
<dbReference type="Pfam" id="PF00072">
    <property type="entry name" value="Response_reg"/>
    <property type="match status" value="1"/>
</dbReference>
<dbReference type="Pfam" id="PF00196">
    <property type="entry name" value="GerE"/>
    <property type="match status" value="1"/>
</dbReference>
<evidence type="ECO:0000259" key="4">
    <source>
        <dbReference type="PROSITE" id="PS50043"/>
    </source>
</evidence>
<dbReference type="SUPFAM" id="SSF52172">
    <property type="entry name" value="CheY-like"/>
    <property type="match status" value="1"/>
</dbReference>
<dbReference type="SMART" id="SM00448">
    <property type="entry name" value="REC"/>
    <property type="match status" value="1"/>
</dbReference>
<dbReference type="InterPro" id="IPR036388">
    <property type="entry name" value="WH-like_DNA-bd_sf"/>
</dbReference>
<evidence type="ECO:0000256" key="3">
    <source>
        <dbReference type="PROSITE-ProRule" id="PRU00169"/>
    </source>
</evidence>
<dbReference type="PANTHER" id="PTHR43214:SF43">
    <property type="entry name" value="TWO-COMPONENT RESPONSE REGULATOR"/>
    <property type="match status" value="1"/>
</dbReference>
<dbReference type="SUPFAM" id="SSF46894">
    <property type="entry name" value="C-terminal effector domain of the bipartite response regulators"/>
    <property type="match status" value="1"/>
</dbReference>
<evidence type="ECO:0000256" key="2">
    <source>
        <dbReference type="ARBA" id="ARBA00023125"/>
    </source>
</evidence>
<protein>
    <submittedName>
        <fullName evidence="6">Response regulator transcription factor</fullName>
    </submittedName>
</protein>
<organism evidence="6 7">
    <name type="scientific">Caballeronia jiangsuensis</name>
    <dbReference type="NCBI Taxonomy" id="1458357"/>
    <lineage>
        <taxon>Bacteria</taxon>
        <taxon>Pseudomonadati</taxon>
        <taxon>Pseudomonadota</taxon>
        <taxon>Betaproteobacteria</taxon>
        <taxon>Burkholderiales</taxon>
        <taxon>Burkholderiaceae</taxon>
        <taxon>Caballeronia</taxon>
    </lineage>
</organism>
<dbReference type="InterPro" id="IPR016032">
    <property type="entry name" value="Sig_transdc_resp-reg_C-effctor"/>
</dbReference>
<feature type="domain" description="Response regulatory" evidence="5">
    <location>
        <begin position="2"/>
        <end position="116"/>
    </location>
</feature>
<keyword evidence="7" id="KW-1185">Reference proteome</keyword>
<dbReference type="Proteomes" id="UP001629462">
    <property type="component" value="Unassembled WGS sequence"/>
</dbReference>
<evidence type="ECO:0000313" key="7">
    <source>
        <dbReference type="Proteomes" id="UP001629462"/>
    </source>
</evidence>
<reference evidence="6 7" key="1">
    <citation type="journal article" date="2024" name="Chem. Sci.">
        <title>Discovery of megapolipeptins by genome mining of a Burkholderiales bacteria collection.</title>
        <authorList>
            <person name="Paulo B.S."/>
            <person name="Recchia M.J.J."/>
            <person name="Lee S."/>
            <person name="Fergusson C.H."/>
            <person name="Romanowski S.B."/>
            <person name="Hernandez A."/>
            <person name="Krull N."/>
            <person name="Liu D.Y."/>
            <person name="Cavanagh H."/>
            <person name="Bos A."/>
            <person name="Gray C.A."/>
            <person name="Murphy B.T."/>
            <person name="Linington R.G."/>
            <person name="Eustaquio A.S."/>
        </authorList>
    </citation>
    <scope>NUCLEOTIDE SEQUENCE [LARGE SCALE GENOMIC DNA]</scope>
    <source>
        <strain evidence="6 7">RL17-374-BIF-D</strain>
    </source>
</reference>
<sequence>MRALILDDQYLFQAAFSLLLQQVHPGIEVLQAASLKEGMDHVLSKKIDVVFVDLDLPDGGGFASLQELKRHGVALVVMSEEKRVDAARQCIEYGASGYLPKTKPPRNVEAIIAAIRAGGSFYTTTQRKEVNEHQQATLCRNSEEVNSLLDNVCVRMPLSGAAALGLTPREYEALNWLVRGLPDKAIANEMKIEGMTVRKYVGRLLAHFQVTNRGALIRLMLTREDLKRHLLFFPGESSETGFIPILPRKPSV</sequence>
<dbReference type="SMART" id="SM00421">
    <property type="entry name" value="HTH_LUXR"/>
    <property type="match status" value="1"/>
</dbReference>
<evidence type="ECO:0000256" key="1">
    <source>
        <dbReference type="ARBA" id="ARBA00022553"/>
    </source>
</evidence>
<feature type="domain" description="HTH luxR-type" evidence="4">
    <location>
        <begin position="159"/>
        <end position="224"/>
    </location>
</feature>
<dbReference type="RefSeq" id="WP_408164239.1">
    <property type="nucleotide sequence ID" value="NZ_JAQQDB010000068.1"/>
</dbReference>
<dbReference type="PRINTS" id="PR00038">
    <property type="entry name" value="HTHLUXR"/>
</dbReference>
<dbReference type="InterPro" id="IPR039420">
    <property type="entry name" value="WalR-like"/>
</dbReference>
<keyword evidence="1 3" id="KW-0597">Phosphoprotein</keyword>
<dbReference type="Gene3D" id="1.10.10.10">
    <property type="entry name" value="Winged helix-like DNA-binding domain superfamily/Winged helix DNA-binding domain"/>
    <property type="match status" value="1"/>
</dbReference>
<dbReference type="InterPro" id="IPR001789">
    <property type="entry name" value="Sig_transdc_resp-reg_receiver"/>
</dbReference>